<dbReference type="Proteomes" id="UP000011761">
    <property type="component" value="Unassembled WGS sequence"/>
</dbReference>
<evidence type="ECO:0000313" key="1">
    <source>
        <dbReference type="EMBL" id="EMC97376.1"/>
    </source>
</evidence>
<reference evidence="1 2" key="1">
    <citation type="journal article" date="2012" name="PLoS Pathog.">
        <title>Diverse lifestyles and strategies of plant pathogenesis encoded in the genomes of eighteen Dothideomycetes fungi.</title>
        <authorList>
            <person name="Ohm R.A."/>
            <person name="Feau N."/>
            <person name="Henrissat B."/>
            <person name="Schoch C.L."/>
            <person name="Horwitz B.A."/>
            <person name="Barry K.W."/>
            <person name="Condon B.J."/>
            <person name="Copeland A.C."/>
            <person name="Dhillon B."/>
            <person name="Glaser F."/>
            <person name="Hesse C.N."/>
            <person name="Kosti I."/>
            <person name="LaButti K."/>
            <person name="Lindquist E.A."/>
            <person name="Lucas S."/>
            <person name="Salamov A.A."/>
            <person name="Bradshaw R.E."/>
            <person name="Ciuffetti L."/>
            <person name="Hamelin R.C."/>
            <person name="Kema G.H.J."/>
            <person name="Lawrence C."/>
            <person name="Scott J.A."/>
            <person name="Spatafora J.W."/>
            <person name="Turgeon B.G."/>
            <person name="de Wit P.J.G.M."/>
            <person name="Zhong S."/>
            <person name="Goodwin S.B."/>
            <person name="Grigoriev I.V."/>
        </authorList>
    </citation>
    <scope>NUCLEOTIDE SEQUENCE [LARGE SCALE GENOMIC DNA]</scope>
    <source>
        <strain evidence="1 2">UAMH 10762</strain>
    </source>
</reference>
<dbReference type="RefSeq" id="XP_007675786.1">
    <property type="nucleotide sequence ID" value="XM_007677596.1"/>
</dbReference>
<gene>
    <name evidence="1" type="ORF">BAUCODRAFT_449672</name>
</gene>
<name>M2ML09_BAUPA</name>
<keyword evidence="2" id="KW-1185">Reference proteome</keyword>
<sequence>MRSGAVHSKLNSYRILRSTCGSKSHFWCKPKADGTQLRADIGKSWLPVGSTIVQSSTCQGSLKEQTLSR</sequence>
<dbReference type="HOGENOM" id="CLU_2775551_0_0_1"/>
<dbReference type="EMBL" id="KB445554">
    <property type="protein sequence ID" value="EMC97376.1"/>
    <property type="molecule type" value="Genomic_DNA"/>
</dbReference>
<evidence type="ECO:0000313" key="2">
    <source>
        <dbReference type="Proteomes" id="UP000011761"/>
    </source>
</evidence>
<dbReference type="GeneID" id="19114441"/>
<protein>
    <submittedName>
        <fullName evidence="1">Uncharacterized protein</fullName>
    </submittedName>
</protein>
<dbReference type="AlphaFoldDB" id="M2ML09"/>
<proteinExistence type="predicted"/>
<organism evidence="1 2">
    <name type="scientific">Baudoinia panamericana (strain UAMH 10762)</name>
    <name type="common">Angels' share fungus</name>
    <name type="synonym">Baudoinia compniacensis (strain UAMH 10762)</name>
    <dbReference type="NCBI Taxonomy" id="717646"/>
    <lineage>
        <taxon>Eukaryota</taxon>
        <taxon>Fungi</taxon>
        <taxon>Dikarya</taxon>
        <taxon>Ascomycota</taxon>
        <taxon>Pezizomycotina</taxon>
        <taxon>Dothideomycetes</taxon>
        <taxon>Dothideomycetidae</taxon>
        <taxon>Mycosphaerellales</taxon>
        <taxon>Teratosphaeriaceae</taxon>
        <taxon>Baudoinia</taxon>
    </lineage>
</organism>
<dbReference type="KEGG" id="bcom:BAUCODRAFT_449672"/>
<accession>M2ML09</accession>